<dbReference type="PANTHER" id="PTHR12911">
    <property type="entry name" value="SAD1/UNC-84-LIKE PROTEIN-RELATED"/>
    <property type="match status" value="1"/>
</dbReference>
<dbReference type="Gene3D" id="2.60.120.260">
    <property type="entry name" value="Galactose-binding domain-like"/>
    <property type="match status" value="1"/>
</dbReference>
<dbReference type="PANTHER" id="PTHR12911:SF8">
    <property type="entry name" value="KLAROID PROTEIN-RELATED"/>
    <property type="match status" value="1"/>
</dbReference>
<evidence type="ECO:0000259" key="5">
    <source>
        <dbReference type="PROSITE" id="PS51469"/>
    </source>
</evidence>
<dbReference type="Proteomes" id="UP000230002">
    <property type="component" value="Unassembled WGS sequence"/>
</dbReference>
<accession>A0A2G8RZF4</accession>
<evidence type="ECO:0000256" key="4">
    <source>
        <dbReference type="ARBA" id="ARBA00023136"/>
    </source>
</evidence>
<keyword evidence="3" id="KW-1133">Transmembrane helix</keyword>
<dbReference type="PROSITE" id="PS51469">
    <property type="entry name" value="SUN"/>
    <property type="match status" value="1"/>
</dbReference>
<dbReference type="OrthoDB" id="342281at2759"/>
<gene>
    <name evidence="6" type="ORF">GSI_10041</name>
</gene>
<feature type="domain" description="SUN" evidence="5">
    <location>
        <begin position="1"/>
        <end position="174"/>
    </location>
</feature>
<dbReference type="InterPro" id="IPR045119">
    <property type="entry name" value="SUN1-5"/>
</dbReference>
<evidence type="ECO:0000313" key="7">
    <source>
        <dbReference type="Proteomes" id="UP000230002"/>
    </source>
</evidence>
<dbReference type="GO" id="GO:0043495">
    <property type="term" value="F:protein-membrane adaptor activity"/>
    <property type="evidence" value="ECO:0007669"/>
    <property type="project" value="TreeGrafter"/>
</dbReference>
<comment type="subcellular location">
    <subcellularLocation>
        <location evidence="1">Membrane</location>
    </subcellularLocation>
</comment>
<dbReference type="EMBL" id="AYKW01000034">
    <property type="protein sequence ID" value="PIL26903.1"/>
    <property type="molecule type" value="Genomic_DNA"/>
</dbReference>
<dbReference type="InterPro" id="IPR012919">
    <property type="entry name" value="SUN_dom"/>
</dbReference>
<evidence type="ECO:0000256" key="3">
    <source>
        <dbReference type="ARBA" id="ARBA00022989"/>
    </source>
</evidence>
<name>A0A2G8RZF4_9APHY</name>
<keyword evidence="2" id="KW-0812">Transmembrane</keyword>
<evidence type="ECO:0000256" key="2">
    <source>
        <dbReference type="ARBA" id="ARBA00022692"/>
    </source>
</evidence>
<dbReference type="GO" id="GO:0034993">
    <property type="term" value="C:meiotic nuclear membrane microtubule tethering complex"/>
    <property type="evidence" value="ECO:0007669"/>
    <property type="project" value="TreeGrafter"/>
</dbReference>
<dbReference type="STRING" id="1077348.A0A2G8RZF4"/>
<proteinExistence type="predicted"/>
<organism evidence="6 7">
    <name type="scientific">Ganoderma sinense ZZ0214-1</name>
    <dbReference type="NCBI Taxonomy" id="1077348"/>
    <lineage>
        <taxon>Eukaryota</taxon>
        <taxon>Fungi</taxon>
        <taxon>Dikarya</taxon>
        <taxon>Basidiomycota</taxon>
        <taxon>Agaricomycotina</taxon>
        <taxon>Agaricomycetes</taxon>
        <taxon>Polyporales</taxon>
        <taxon>Polyporaceae</taxon>
        <taxon>Ganoderma</taxon>
    </lineage>
</organism>
<keyword evidence="7" id="KW-1185">Reference proteome</keyword>
<sequence>MSPKGIQDLPSDSRPEAALSDDIRIGSCWLVPGSAAQLGLRLSAMIHPTHVSIDHIPFEIAADIGRAPRLMHLWGGVDGDTNEARLDGLSHTSRIAIPQTRLRIGPKVTHGYKFVRLGSFEYDIRSSSHVQTFALEPSFTDSGMYFGVVVLEIASNWGANATCLYRLRVHGDRYEPGQ</sequence>
<dbReference type="Pfam" id="PF07738">
    <property type="entry name" value="Sad1_UNC"/>
    <property type="match status" value="2"/>
</dbReference>
<dbReference type="AlphaFoldDB" id="A0A2G8RZF4"/>
<evidence type="ECO:0000256" key="1">
    <source>
        <dbReference type="ARBA" id="ARBA00004370"/>
    </source>
</evidence>
<protein>
    <recommendedName>
        <fullName evidence="5">SUN domain-containing protein</fullName>
    </recommendedName>
</protein>
<evidence type="ECO:0000313" key="6">
    <source>
        <dbReference type="EMBL" id="PIL26903.1"/>
    </source>
</evidence>
<comment type="caution">
    <text evidence="6">The sequence shown here is derived from an EMBL/GenBank/DDBJ whole genome shotgun (WGS) entry which is preliminary data.</text>
</comment>
<keyword evidence="4" id="KW-0472">Membrane</keyword>
<reference evidence="6 7" key="1">
    <citation type="journal article" date="2015" name="Sci. Rep.">
        <title>Chromosome-level genome map provides insights into diverse defense mechanisms in the medicinal fungus Ganoderma sinense.</title>
        <authorList>
            <person name="Zhu Y."/>
            <person name="Xu J."/>
            <person name="Sun C."/>
            <person name="Zhou S."/>
            <person name="Xu H."/>
            <person name="Nelson D.R."/>
            <person name="Qian J."/>
            <person name="Song J."/>
            <person name="Luo H."/>
            <person name="Xiang L."/>
            <person name="Li Y."/>
            <person name="Xu Z."/>
            <person name="Ji A."/>
            <person name="Wang L."/>
            <person name="Lu S."/>
            <person name="Hayward A."/>
            <person name="Sun W."/>
            <person name="Li X."/>
            <person name="Schwartz D.C."/>
            <person name="Wang Y."/>
            <person name="Chen S."/>
        </authorList>
    </citation>
    <scope>NUCLEOTIDE SEQUENCE [LARGE SCALE GENOMIC DNA]</scope>
    <source>
        <strain evidence="6 7">ZZ0214-1</strain>
    </source>
</reference>